<dbReference type="EMBL" id="CANHGI010000006">
    <property type="protein sequence ID" value="CAI5455702.1"/>
    <property type="molecule type" value="Genomic_DNA"/>
</dbReference>
<gene>
    <name evidence="2" type="ORF">CAMP_LOCUS18339</name>
</gene>
<feature type="region of interest" description="Disordered" evidence="1">
    <location>
        <begin position="1"/>
        <end position="27"/>
    </location>
</feature>
<keyword evidence="3" id="KW-1185">Reference proteome</keyword>
<dbReference type="Proteomes" id="UP001152747">
    <property type="component" value="Unassembled WGS sequence"/>
</dbReference>
<protein>
    <submittedName>
        <fullName evidence="2">Uncharacterized protein</fullName>
    </submittedName>
</protein>
<sequence length="476" mass="54170">MEDQTTKRSTSPEMENLDSSDIERNIDKSIVQPVPNSEIIGEPAVVETTQVSSDKGVTKTTVLQGIQIMNNTMGNIKNCLSSMRSFAQGESENNSAIADQSFFKHLKDEMVFFQDFASEFIQRVEQFVPESSNTVQNESGFVLQNSTDAEDSTLKNDEETAVIPQVAEQSEDSDDTQFSDLESESSTMESVDLDDFFNAFASADMGLPDDPPPYSPQPRSENDSQQVSNEPPAYSPQNRRRPTGFSQYIPTLEELAQERPARISMNFNDSPNDMGNSQFFVNYATFSNFDAQSNDQPPTEHFERPIRGHTHYSGPQPRRDYQAPLSVSRWHRNYNNNLNISNGNAHRFGQQPGFQSDHPPSYHEYYPNSQQNDETWENSSAVPEQVVSNETPQLNGFHRLMQQRHFNNMRRNRFFASNRNGFPFPPRRPTTVIERVIRPDGSVYSVLHEHPDDVADNSPGDLPYFFSLFGGYRHYF</sequence>
<comment type="caution">
    <text evidence="2">The sequence shown here is derived from an EMBL/GenBank/DDBJ whole genome shotgun (WGS) entry which is preliminary data.</text>
</comment>
<accession>A0A9P1J3R1</accession>
<organism evidence="2 3">
    <name type="scientific">Caenorhabditis angaria</name>
    <dbReference type="NCBI Taxonomy" id="860376"/>
    <lineage>
        <taxon>Eukaryota</taxon>
        <taxon>Metazoa</taxon>
        <taxon>Ecdysozoa</taxon>
        <taxon>Nematoda</taxon>
        <taxon>Chromadorea</taxon>
        <taxon>Rhabditida</taxon>
        <taxon>Rhabditina</taxon>
        <taxon>Rhabditomorpha</taxon>
        <taxon>Rhabditoidea</taxon>
        <taxon>Rhabditidae</taxon>
        <taxon>Peloderinae</taxon>
        <taxon>Caenorhabditis</taxon>
    </lineage>
</organism>
<evidence type="ECO:0000313" key="2">
    <source>
        <dbReference type="EMBL" id="CAI5455702.1"/>
    </source>
</evidence>
<reference evidence="2" key="1">
    <citation type="submission" date="2022-11" db="EMBL/GenBank/DDBJ databases">
        <authorList>
            <person name="Kikuchi T."/>
        </authorList>
    </citation>
    <scope>NUCLEOTIDE SEQUENCE</scope>
    <source>
        <strain evidence="2">PS1010</strain>
    </source>
</reference>
<proteinExistence type="predicted"/>
<feature type="compositionally biased region" description="Polar residues" evidence="1">
    <location>
        <begin position="367"/>
        <end position="381"/>
    </location>
</feature>
<dbReference type="AlphaFoldDB" id="A0A9P1J3R1"/>
<evidence type="ECO:0000256" key="1">
    <source>
        <dbReference type="SAM" id="MobiDB-lite"/>
    </source>
</evidence>
<feature type="region of interest" description="Disordered" evidence="1">
    <location>
        <begin position="164"/>
        <end position="188"/>
    </location>
</feature>
<feature type="region of interest" description="Disordered" evidence="1">
    <location>
        <begin position="202"/>
        <end position="244"/>
    </location>
</feature>
<name>A0A9P1J3R1_9PELO</name>
<feature type="region of interest" description="Disordered" evidence="1">
    <location>
        <begin position="341"/>
        <end position="381"/>
    </location>
</feature>
<feature type="region of interest" description="Disordered" evidence="1">
    <location>
        <begin position="291"/>
        <end position="321"/>
    </location>
</feature>
<feature type="compositionally biased region" description="Acidic residues" evidence="1">
    <location>
        <begin position="169"/>
        <end position="183"/>
    </location>
</feature>
<evidence type="ECO:0000313" key="3">
    <source>
        <dbReference type="Proteomes" id="UP001152747"/>
    </source>
</evidence>